<dbReference type="Pfam" id="PF25484">
    <property type="entry name" value="DUF7907"/>
    <property type="match status" value="1"/>
</dbReference>
<proteinExistence type="predicted"/>
<sequence length="184" mass="19847">MLFSALASAILTLSSFTIASPVQPRQTSQSNRFFLQTQVIPGINDCGTNKNGLFVFSYHTGAGLGAAAAEPQSDTDDWFFLNETDTGLYFSYTNNTIGPWPTTLEYGPYQAFNPISISIADGPATPGFFLNQTGLQSNQSEAGWLACDWWYSDPQIFALNGDRSGPLPTSCSKVNLIPITLPAA</sequence>
<feature type="domain" description="DUF7907" evidence="2">
    <location>
        <begin position="30"/>
        <end position="178"/>
    </location>
</feature>
<dbReference type="Proteomes" id="UP001316803">
    <property type="component" value="Unassembled WGS sequence"/>
</dbReference>
<dbReference type="InterPro" id="IPR057229">
    <property type="entry name" value="DUF7907"/>
</dbReference>
<evidence type="ECO:0000259" key="2">
    <source>
        <dbReference type="Pfam" id="PF25484"/>
    </source>
</evidence>
<organism evidence="3 4">
    <name type="scientific">Knufia fluminis</name>
    <dbReference type="NCBI Taxonomy" id="191047"/>
    <lineage>
        <taxon>Eukaryota</taxon>
        <taxon>Fungi</taxon>
        <taxon>Dikarya</taxon>
        <taxon>Ascomycota</taxon>
        <taxon>Pezizomycotina</taxon>
        <taxon>Eurotiomycetes</taxon>
        <taxon>Chaetothyriomycetidae</taxon>
        <taxon>Chaetothyriales</taxon>
        <taxon>Trichomeriaceae</taxon>
        <taxon>Knufia</taxon>
    </lineage>
</organism>
<dbReference type="AlphaFoldDB" id="A0AAN8I8U4"/>
<evidence type="ECO:0000256" key="1">
    <source>
        <dbReference type="SAM" id="SignalP"/>
    </source>
</evidence>
<keyword evidence="4" id="KW-1185">Reference proteome</keyword>
<accession>A0AAN8I8U4</accession>
<evidence type="ECO:0000313" key="4">
    <source>
        <dbReference type="Proteomes" id="UP001316803"/>
    </source>
</evidence>
<evidence type="ECO:0000313" key="3">
    <source>
        <dbReference type="EMBL" id="KAK5953390.1"/>
    </source>
</evidence>
<comment type="caution">
    <text evidence="3">The sequence shown here is derived from an EMBL/GenBank/DDBJ whole genome shotgun (WGS) entry which is preliminary data.</text>
</comment>
<keyword evidence="1" id="KW-0732">Signal</keyword>
<feature type="signal peptide" evidence="1">
    <location>
        <begin position="1"/>
        <end position="19"/>
    </location>
</feature>
<gene>
    <name evidence="3" type="ORF">OHC33_005334</name>
</gene>
<reference evidence="3 4" key="1">
    <citation type="submission" date="2022-12" db="EMBL/GenBank/DDBJ databases">
        <title>Genomic features and morphological characterization of a novel Knufia sp. strain isolated from spacecraft assembly facility.</title>
        <authorList>
            <person name="Teixeira M."/>
            <person name="Chander A.M."/>
            <person name="Stajich J.E."/>
            <person name="Venkateswaran K."/>
        </authorList>
    </citation>
    <scope>NUCLEOTIDE SEQUENCE [LARGE SCALE GENOMIC DNA]</scope>
    <source>
        <strain evidence="3 4">FJI-L2-BK-P2</strain>
    </source>
</reference>
<dbReference type="EMBL" id="JAKLMC020000011">
    <property type="protein sequence ID" value="KAK5953390.1"/>
    <property type="molecule type" value="Genomic_DNA"/>
</dbReference>
<protein>
    <recommendedName>
        <fullName evidence="2">DUF7907 domain-containing protein</fullName>
    </recommendedName>
</protein>
<name>A0AAN8I8U4_9EURO</name>
<feature type="chain" id="PRO_5042936346" description="DUF7907 domain-containing protein" evidence="1">
    <location>
        <begin position="20"/>
        <end position="184"/>
    </location>
</feature>